<dbReference type="Pfam" id="PF17940">
    <property type="entry name" value="TetR_C_31"/>
    <property type="match status" value="1"/>
</dbReference>
<keyword evidence="1 2" id="KW-0238">DNA-binding</keyword>
<protein>
    <submittedName>
        <fullName evidence="5">TetR family transcriptional regulator</fullName>
    </submittedName>
</protein>
<evidence type="ECO:0000313" key="6">
    <source>
        <dbReference type="Proteomes" id="UP001332243"/>
    </source>
</evidence>
<dbReference type="InterPro" id="IPR009057">
    <property type="entry name" value="Homeodomain-like_sf"/>
</dbReference>
<name>A0ABU7RNL6_9ACTN</name>
<dbReference type="InterPro" id="IPR001647">
    <property type="entry name" value="HTH_TetR"/>
</dbReference>
<reference evidence="5 6" key="1">
    <citation type="submission" date="2024-01" db="EMBL/GenBank/DDBJ databases">
        <title>Genome insights into Plantactinospora sonchi sp. nov.</title>
        <authorList>
            <person name="Wang L."/>
        </authorList>
    </citation>
    <scope>NUCLEOTIDE SEQUENCE [LARGE SCALE GENOMIC DNA]</scope>
    <source>
        <strain evidence="5 6">NEAU-QY2</strain>
    </source>
</reference>
<feature type="DNA-binding region" description="H-T-H motif" evidence="2">
    <location>
        <begin position="48"/>
        <end position="67"/>
    </location>
</feature>
<accession>A0ABU7RNL6</accession>
<dbReference type="PROSITE" id="PS50977">
    <property type="entry name" value="HTH_TETR_2"/>
    <property type="match status" value="1"/>
</dbReference>
<dbReference type="Proteomes" id="UP001332243">
    <property type="component" value="Unassembled WGS sequence"/>
</dbReference>
<comment type="caution">
    <text evidence="5">The sequence shown here is derived from an EMBL/GenBank/DDBJ whole genome shotgun (WGS) entry which is preliminary data.</text>
</comment>
<dbReference type="SUPFAM" id="SSF48498">
    <property type="entry name" value="Tetracyclin repressor-like, C-terminal domain"/>
    <property type="match status" value="1"/>
</dbReference>
<feature type="domain" description="HTH tetR-type" evidence="4">
    <location>
        <begin position="25"/>
        <end position="85"/>
    </location>
</feature>
<feature type="region of interest" description="Disordered" evidence="3">
    <location>
        <begin position="1"/>
        <end position="27"/>
    </location>
</feature>
<dbReference type="Gene3D" id="1.10.357.10">
    <property type="entry name" value="Tetracycline Repressor, domain 2"/>
    <property type="match status" value="1"/>
</dbReference>
<evidence type="ECO:0000256" key="2">
    <source>
        <dbReference type="PROSITE-ProRule" id="PRU00335"/>
    </source>
</evidence>
<organism evidence="5 6">
    <name type="scientific">Plantactinospora sonchi</name>
    <dbReference type="NCBI Taxonomy" id="1544735"/>
    <lineage>
        <taxon>Bacteria</taxon>
        <taxon>Bacillati</taxon>
        <taxon>Actinomycetota</taxon>
        <taxon>Actinomycetes</taxon>
        <taxon>Micromonosporales</taxon>
        <taxon>Micromonosporaceae</taxon>
        <taxon>Plantactinospora</taxon>
    </lineage>
</organism>
<evidence type="ECO:0000313" key="5">
    <source>
        <dbReference type="EMBL" id="MEE6258082.1"/>
    </source>
</evidence>
<proteinExistence type="predicted"/>
<evidence type="ECO:0000256" key="3">
    <source>
        <dbReference type="SAM" id="MobiDB-lite"/>
    </source>
</evidence>
<dbReference type="EMBL" id="JAZGQK010000005">
    <property type="protein sequence ID" value="MEE6258082.1"/>
    <property type="molecule type" value="Genomic_DNA"/>
</dbReference>
<dbReference type="InterPro" id="IPR041583">
    <property type="entry name" value="TetR_C_31"/>
</dbReference>
<dbReference type="InterPro" id="IPR036271">
    <property type="entry name" value="Tet_transcr_reg_TetR-rel_C_sf"/>
</dbReference>
<keyword evidence="6" id="KW-1185">Reference proteome</keyword>
<evidence type="ECO:0000259" key="4">
    <source>
        <dbReference type="PROSITE" id="PS50977"/>
    </source>
</evidence>
<gene>
    <name evidence="5" type="ORF">V1633_06195</name>
</gene>
<dbReference type="SUPFAM" id="SSF46689">
    <property type="entry name" value="Homeodomain-like"/>
    <property type="match status" value="1"/>
</dbReference>
<dbReference type="RefSeq" id="WP_331213211.1">
    <property type="nucleotide sequence ID" value="NZ_JAZGQK010000005.1"/>
</dbReference>
<sequence length="198" mass="21308">MTGDPTPAARRRSGGGRTQRTRDPRARREALARAVLEVVAEVGIGRTTHRAVAARADLPLGATTYYFPTLDDLIAAGLRLATDLLDAELRSWSDRLAAAPDPAAALVQLVGSYLADRRRARIEYELYLAAARDVALRPLAETWLHGFRELSERYVDGADPRAVGALLDGAMLQALVTGTDLDTPGLTAAIRRLTTPPG</sequence>
<evidence type="ECO:0000256" key="1">
    <source>
        <dbReference type="ARBA" id="ARBA00023125"/>
    </source>
</evidence>